<reference evidence="1" key="1">
    <citation type="journal article" date="2014" name="Front. Microbiol.">
        <title>High frequency of phylogenetically diverse reductive dehalogenase-homologous genes in deep subseafloor sedimentary metagenomes.</title>
        <authorList>
            <person name="Kawai M."/>
            <person name="Futagami T."/>
            <person name="Toyoda A."/>
            <person name="Takaki Y."/>
            <person name="Nishi S."/>
            <person name="Hori S."/>
            <person name="Arai W."/>
            <person name="Tsubouchi T."/>
            <person name="Morono Y."/>
            <person name="Uchiyama I."/>
            <person name="Ito T."/>
            <person name="Fujiyama A."/>
            <person name="Inagaki F."/>
            <person name="Takami H."/>
        </authorList>
    </citation>
    <scope>NUCLEOTIDE SEQUENCE</scope>
    <source>
        <strain evidence="1">Expedition CK06-06</strain>
    </source>
</reference>
<gene>
    <name evidence="1" type="ORF">S01H1_42946</name>
</gene>
<evidence type="ECO:0008006" key="2">
    <source>
        <dbReference type="Google" id="ProtNLM"/>
    </source>
</evidence>
<organism evidence="1">
    <name type="scientific">marine sediment metagenome</name>
    <dbReference type="NCBI Taxonomy" id="412755"/>
    <lineage>
        <taxon>unclassified sequences</taxon>
        <taxon>metagenomes</taxon>
        <taxon>ecological metagenomes</taxon>
    </lineage>
</organism>
<proteinExistence type="predicted"/>
<accession>X0WDP1</accession>
<feature type="non-terminal residue" evidence="1">
    <location>
        <position position="1"/>
    </location>
</feature>
<protein>
    <recommendedName>
        <fullName evidence="2">CRM domain-containing protein</fullName>
    </recommendedName>
</protein>
<comment type="caution">
    <text evidence="1">The sequence shown here is derived from an EMBL/GenBank/DDBJ whole genome shotgun (WGS) entry which is preliminary data.</text>
</comment>
<dbReference type="AlphaFoldDB" id="X0WDP1"/>
<evidence type="ECO:0000313" key="1">
    <source>
        <dbReference type="EMBL" id="GAG10791.1"/>
    </source>
</evidence>
<sequence length="34" mass="3943">KDIAANICKELGKNYTAKIIGFTISIKKWRKPRH</sequence>
<dbReference type="EMBL" id="BARS01027336">
    <property type="protein sequence ID" value="GAG10791.1"/>
    <property type="molecule type" value="Genomic_DNA"/>
</dbReference>
<name>X0WDP1_9ZZZZ</name>